<dbReference type="InterPro" id="IPR011199">
    <property type="entry name" value="Bacillithiol_biosynth_BshC"/>
</dbReference>
<evidence type="ECO:0000313" key="5">
    <source>
        <dbReference type="EMBL" id="KGQ20879.2"/>
    </source>
</evidence>
<name>A0A0A2X6J7_THEFI</name>
<comment type="caution">
    <text evidence="5">The sequence shown here is derived from an EMBL/GenBank/DDBJ whole genome shotgun (WGS) entry which is preliminary data.</text>
</comment>
<reference evidence="5 6" key="1">
    <citation type="journal article" date="2015" name="Genome Announc.">
        <title>Draft Genome Sequence of the Thermophile Thermus filiformis ATCC 43280, Producer of Carotenoid-(Di)glucoside-Branched Fatty Acid (Di)esters and Source of Hyperthermostable Enzymes of Biotechnological Interest.</title>
        <authorList>
            <person name="Mandelli F."/>
            <person name="Oliveira Ramires B."/>
            <person name="Couger M.B."/>
            <person name="Paixao D.A."/>
            <person name="Camilo C.M."/>
            <person name="Polikarpov I."/>
            <person name="Prade R."/>
            <person name="Riano-Pachon D.M."/>
            <person name="Squina F.M."/>
        </authorList>
    </citation>
    <scope>NUCLEOTIDE SEQUENCE [LARGE SCALE GENOMIC DNA]</scope>
    <source>
        <strain evidence="5 6">ATCC 43280</strain>
    </source>
</reference>
<evidence type="ECO:0000256" key="2">
    <source>
        <dbReference type="HAMAP-Rule" id="MF_01867"/>
    </source>
</evidence>
<evidence type="ECO:0000313" key="6">
    <source>
        <dbReference type="Proteomes" id="UP000030364"/>
    </source>
</evidence>
<dbReference type="InterPro" id="IPR055399">
    <property type="entry name" value="CC_BshC"/>
</dbReference>
<dbReference type="AlphaFoldDB" id="A0A0A2X6J7"/>
<dbReference type="STRING" id="276.THFILI_08540"/>
<evidence type="ECO:0000259" key="3">
    <source>
        <dbReference type="Pfam" id="PF10079"/>
    </source>
</evidence>
<dbReference type="Pfam" id="PF10079">
    <property type="entry name" value="Rossmann-like_BshC"/>
    <property type="match status" value="1"/>
</dbReference>
<feature type="domain" description="Bacillithiol biosynthesis BshC N-terminal Rossmann-like" evidence="3">
    <location>
        <begin position="17"/>
        <end position="337"/>
    </location>
</feature>
<evidence type="ECO:0000259" key="4">
    <source>
        <dbReference type="Pfam" id="PF24850"/>
    </source>
</evidence>
<dbReference type="RefSeq" id="WP_038067687.1">
    <property type="nucleotide sequence ID" value="NZ_JPSL02000040.1"/>
</dbReference>
<sequence length="492" mass="55661">MKEVPLRALGLFTEEDLAQRLEVPRPQDRSPLVQALGAYLRRLGAPEEALERLQALVRPEGRAILTGQQPGLLGGPALTFYKAHTALALSQGQARPVAPVFWVASQDHDVEEVRHLHLLYPGEEERLFTLSLPLPPRPLGRIPLEPYREALREALAPFPRDERLEHALEAPTLSEFFARILLAYLGPRGLLVFDPMAEELAPLLVEGLLEELEDPLASAEAINREALRIRALGGRPVLTRKPGATNLFLETDERRLLFYEGGVFTDGKRRYTRKELKELLLSDPTRITPAAGLRPVLQDRLFPTAALVAGPNELLYLAELSGVYALHRVPLPAFVRRLSALVVEPPVGRILRKYRLDPWAFVEREEAFLEALVPHLEEVMRFEERIRRLAEEAKALAEEAALLRPGLARPLARFRARVLGEGERLLRKALRQRLLEDEVLARHLHRLRLHLRPLGAPQERVYPFVMYVLKHPVALERLAALPALGRHRIDLD</sequence>
<dbReference type="EC" id="6.-.-.-" evidence="2"/>
<organism evidence="5 6">
    <name type="scientific">Thermus filiformis</name>
    <dbReference type="NCBI Taxonomy" id="276"/>
    <lineage>
        <taxon>Bacteria</taxon>
        <taxon>Thermotogati</taxon>
        <taxon>Deinococcota</taxon>
        <taxon>Deinococci</taxon>
        <taxon>Thermales</taxon>
        <taxon>Thermaceae</taxon>
        <taxon>Thermus</taxon>
    </lineage>
</organism>
<keyword evidence="6" id="KW-1185">Reference proteome</keyword>
<accession>A0A0A2X6J7</accession>
<proteinExistence type="inferred from homology"/>
<dbReference type="NCBIfam" id="TIGR03998">
    <property type="entry name" value="thiol_BshC"/>
    <property type="match status" value="1"/>
</dbReference>
<dbReference type="Pfam" id="PF24850">
    <property type="entry name" value="CC_BshC"/>
    <property type="match status" value="1"/>
</dbReference>
<dbReference type="HAMAP" id="MF_01867">
    <property type="entry name" value="BshC"/>
    <property type="match status" value="1"/>
</dbReference>
<dbReference type="EMBL" id="JPSL02000040">
    <property type="protein sequence ID" value="KGQ20879.2"/>
    <property type="molecule type" value="Genomic_DNA"/>
</dbReference>
<protein>
    <recommendedName>
        <fullName evidence="2">Putative cysteine ligase BshC</fullName>
        <ecNumber evidence="2">6.-.-.-</ecNumber>
    </recommendedName>
</protein>
<dbReference type="InterPro" id="IPR055398">
    <property type="entry name" value="Rossmann-like_BshC"/>
</dbReference>
<dbReference type="GO" id="GO:0016874">
    <property type="term" value="F:ligase activity"/>
    <property type="evidence" value="ECO:0007669"/>
    <property type="project" value="UniProtKB-UniRule"/>
</dbReference>
<gene>
    <name evidence="2" type="primary">bshC</name>
    <name evidence="5" type="ORF">THFILI_08540</name>
</gene>
<evidence type="ECO:0000256" key="1">
    <source>
        <dbReference type="ARBA" id="ARBA00022598"/>
    </source>
</evidence>
<feature type="domain" description="Bacillithiol biosynthesis BshC C-terminal coiled-coil" evidence="4">
    <location>
        <begin position="340"/>
        <end position="478"/>
    </location>
</feature>
<comment type="similarity">
    <text evidence="2">Belongs to the BshC family.</text>
</comment>
<keyword evidence="1 2" id="KW-0436">Ligase</keyword>
<dbReference type="Proteomes" id="UP000030364">
    <property type="component" value="Unassembled WGS sequence"/>
</dbReference>